<dbReference type="EMBL" id="JBHSXS010000035">
    <property type="protein sequence ID" value="MFC6885250.1"/>
    <property type="molecule type" value="Genomic_DNA"/>
</dbReference>
<organism evidence="2 3">
    <name type="scientific">Actinomadura yumaensis</name>
    <dbReference type="NCBI Taxonomy" id="111807"/>
    <lineage>
        <taxon>Bacteria</taxon>
        <taxon>Bacillati</taxon>
        <taxon>Actinomycetota</taxon>
        <taxon>Actinomycetes</taxon>
        <taxon>Streptosporangiales</taxon>
        <taxon>Thermomonosporaceae</taxon>
        <taxon>Actinomadura</taxon>
    </lineage>
</organism>
<accession>A0ABW2CW50</accession>
<dbReference type="InterPro" id="IPR050228">
    <property type="entry name" value="Carboxylesterase_BioH"/>
</dbReference>
<gene>
    <name evidence="2" type="ORF">ACFQKB_36215</name>
</gene>
<dbReference type="Pfam" id="PF12697">
    <property type="entry name" value="Abhydrolase_6"/>
    <property type="match status" value="1"/>
</dbReference>
<feature type="domain" description="AB hydrolase-1" evidence="1">
    <location>
        <begin position="38"/>
        <end position="250"/>
    </location>
</feature>
<dbReference type="Gene3D" id="3.40.50.1820">
    <property type="entry name" value="alpha/beta hydrolase"/>
    <property type="match status" value="1"/>
</dbReference>
<keyword evidence="3" id="KW-1185">Reference proteome</keyword>
<dbReference type="PANTHER" id="PTHR43194:SF2">
    <property type="entry name" value="PEROXISOMAL MEMBRANE PROTEIN LPX1"/>
    <property type="match status" value="1"/>
</dbReference>
<dbReference type="PANTHER" id="PTHR43194">
    <property type="entry name" value="HYDROLASE ALPHA/BETA FOLD FAMILY"/>
    <property type="match status" value="1"/>
</dbReference>
<dbReference type="RefSeq" id="WP_160825850.1">
    <property type="nucleotide sequence ID" value="NZ_JBHSXE010000001.1"/>
</dbReference>
<reference evidence="3" key="1">
    <citation type="journal article" date="2019" name="Int. J. Syst. Evol. Microbiol.">
        <title>The Global Catalogue of Microorganisms (GCM) 10K type strain sequencing project: providing services to taxonomists for standard genome sequencing and annotation.</title>
        <authorList>
            <consortium name="The Broad Institute Genomics Platform"/>
            <consortium name="The Broad Institute Genome Sequencing Center for Infectious Disease"/>
            <person name="Wu L."/>
            <person name="Ma J."/>
        </authorList>
    </citation>
    <scope>NUCLEOTIDE SEQUENCE [LARGE SCALE GENOMIC DNA]</scope>
    <source>
        <strain evidence="3">JCM 3369</strain>
    </source>
</reference>
<evidence type="ECO:0000259" key="1">
    <source>
        <dbReference type="Pfam" id="PF12697"/>
    </source>
</evidence>
<dbReference type="InterPro" id="IPR000073">
    <property type="entry name" value="AB_hydrolase_1"/>
</dbReference>
<dbReference type="Proteomes" id="UP001596380">
    <property type="component" value="Unassembled WGS sequence"/>
</dbReference>
<sequence length="260" mass="26916">MQAVTSADGTAIAYERSGTGPALVLVDGAMCHRAAGPMRPLAALLRDAFTVYAYDRRGRGESGDTGPYAVAREVEDLRAVIAETGGEAYVYGISSGAALALTAAGSGTGIAKLACFEPPFTGESEDAARLKEYTARLNELLAAGRRGDAVELFMTTVGVPPQAVAGMRSQPGWAAMEAIAPTLAYDDEILGDGRVPRELAARIGVPALVLSGGASPEPLQRAARTTADAIPTARHRTLDGQTHDVSPDALAPALTEFFTT</sequence>
<protein>
    <submittedName>
        <fullName evidence="2">Alpha/beta fold hydrolase</fullName>
    </submittedName>
</protein>
<dbReference type="InterPro" id="IPR029058">
    <property type="entry name" value="AB_hydrolase_fold"/>
</dbReference>
<dbReference type="SUPFAM" id="SSF53474">
    <property type="entry name" value="alpha/beta-Hydrolases"/>
    <property type="match status" value="1"/>
</dbReference>
<comment type="caution">
    <text evidence="2">The sequence shown here is derived from an EMBL/GenBank/DDBJ whole genome shotgun (WGS) entry which is preliminary data.</text>
</comment>
<proteinExistence type="predicted"/>
<evidence type="ECO:0000313" key="3">
    <source>
        <dbReference type="Proteomes" id="UP001596380"/>
    </source>
</evidence>
<dbReference type="GO" id="GO:0016787">
    <property type="term" value="F:hydrolase activity"/>
    <property type="evidence" value="ECO:0007669"/>
    <property type="project" value="UniProtKB-KW"/>
</dbReference>
<name>A0ABW2CW50_9ACTN</name>
<keyword evidence="2" id="KW-0378">Hydrolase</keyword>
<evidence type="ECO:0000313" key="2">
    <source>
        <dbReference type="EMBL" id="MFC6885250.1"/>
    </source>
</evidence>